<evidence type="ECO:0000256" key="5">
    <source>
        <dbReference type="PROSITE-ProRule" id="PRU00176"/>
    </source>
</evidence>
<reference evidence="10" key="1">
    <citation type="submission" date="2020-03" db="EMBL/GenBank/DDBJ databases">
        <title>FDA dAtabase for Regulatory Grade micrObial Sequences (FDA-ARGOS): Supporting development and validation of Infectious Disease Dx tests.</title>
        <authorList>
            <person name="Campos J."/>
            <person name="Goldberg B."/>
            <person name="Tallon L."/>
            <person name="Sadzewicz L."/>
            <person name="Vavikolanu K."/>
            <person name="Mehta A."/>
            <person name="Aluvathingal J."/>
            <person name="Nadendla S."/>
            <person name="Nandy P."/>
            <person name="Geyer C."/>
            <person name="Yan Y."/>
            <person name="Sichtig H."/>
        </authorList>
    </citation>
    <scope>NUCLEOTIDE SEQUENCE [LARGE SCALE GENOMIC DNA]</scope>
    <source>
        <strain evidence="10">FDAARGOS_652</strain>
    </source>
</reference>
<dbReference type="PRINTS" id="PR01848">
    <property type="entry name" value="U2AUXFACTOR"/>
</dbReference>
<feature type="domain" description="C3H1-type" evidence="9">
    <location>
        <begin position="72"/>
        <end position="99"/>
    </location>
</feature>
<dbReference type="SMART" id="SM00356">
    <property type="entry name" value="ZnF_C3H1"/>
    <property type="match status" value="2"/>
</dbReference>
<feature type="domain" description="C3H1-type" evidence="9">
    <location>
        <begin position="203"/>
        <end position="230"/>
    </location>
</feature>
<accession>A0A8X7NP80</accession>
<dbReference type="EMBL" id="JABWAB010000003">
    <property type="protein sequence ID" value="KAF6057135.1"/>
    <property type="molecule type" value="Genomic_DNA"/>
</dbReference>
<keyword evidence="5" id="KW-0694">RNA-binding</keyword>
<dbReference type="AlphaFoldDB" id="A0A8X7NP80"/>
<dbReference type="InterPro" id="IPR012677">
    <property type="entry name" value="Nucleotide-bd_a/b_plait_sf"/>
</dbReference>
<evidence type="ECO:0000256" key="4">
    <source>
        <dbReference type="ARBA" id="ARBA00022833"/>
    </source>
</evidence>
<evidence type="ECO:0000259" key="8">
    <source>
        <dbReference type="PROSITE" id="PS50102"/>
    </source>
</evidence>
<dbReference type="GO" id="GO:0008270">
    <property type="term" value="F:zinc ion binding"/>
    <property type="evidence" value="ECO:0007669"/>
    <property type="project" value="UniProtKB-KW"/>
</dbReference>
<dbReference type="GO" id="GO:0000398">
    <property type="term" value="P:mRNA splicing, via spliceosome"/>
    <property type="evidence" value="ECO:0007669"/>
    <property type="project" value="InterPro"/>
</dbReference>
<evidence type="ECO:0000313" key="11">
    <source>
        <dbReference type="Proteomes" id="UP000590412"/>
    </source>
</evidence>
<dbReference type="CDD" id="cd12287">
    <property type="entry name" value="RRM_U2AF35_like"/>
    <property type="match status" value="1"/>
</dbReference>
<keyword evidence="3 6" id="KW-0863">Zinc-finger</keyword>
<feature type="region of interest" description="Disordered" evidence="7">
    <location>
        <begin position="275"/>
        <end position="307"/>
    </location>
</feature>
<dbReference type="GO" id="GO:0003723">
    <property type="term" value="F:RNA binding"/>
    <property type="evidence" value="ECO:0007669"/>
    <property type="project" value="UniProtKB-UniRule"/>
</dbReference>
<feature type="region of interest" description="Disordered" evidence="7">
    <location>
        <begin position="1"/>
        <end position="67"/>
    </location>
</feature>
<feature type="zinc finger region" description="C3H1-type" evidence="6">
    <location>
        <begin position="72"/>
        <end position="99"/>
    </location>
</feature>
<comment type="caution">
    <text evidence="10">The sequence shown here is derived from an EMBL/GenBank/DDBJ whole genome shotgun (WGS) entry which is preliminary data.</text>
</comment>
<evidence type="ECO:0000313" key="10">
    <source>
        <dbReference type="EMBL" id="KAF6057135.1"/>
    </source>
</evidence>
<name>A0A8X7NP80_CANPA</name>
<feature type="compositionally biased region" description="Polar residues" evidence="7">
    <location>
        <begin position="54"/>
        <end position="65"/>
    </location>
</feature>
<evidence type="ECO:0000259" key="9">
    <source>
        <dbReference type="PROSITE" id="PS50103"/>
    </source>
</evidence>
<evidence type="ECO:0000256" key="1">
    <source>
        <dbReference type="ARBA" id="ARBA00022723"/>
    </source>
</evidence>
<dbReference type="InterPro" id="IPR009145">
    <property type="entry name" value="U2AF_small"/>
</dbReference>
<feature type="domain" description="RRM" evidence="8">
    <location>
        <begin position="103"/>
        <end position="201"/>
    </location>
</feature>
<gene>
    <name evidence="10" type="ORF">FOB60_001690</name>
</gene>
<organism evidence="10 11">
    <name type="scientific">Candida parapsilosis</name>
    <name type="common">Yeast</name>
    <dbReference type="NCBI Taxonomy" id="5480"/>
    <lineage>
        <taxon>Eukaryota</taxon>
        <taxon>Fungi</taxon>
        <taxon>Dikarya</taxon>
        <taxon>Ascomycota</taxon>
        <taxon>Saccharomycotina</taxon>
        <taxon>Pichiomycetes</taxon>
        <taxon>Debaryomycetaceae</taxon>
        <taxon>Candida/Lodderomyces clade</taxon>
        <taxon>Candida</taxon>
    </lineage>
</organism>
<dbReference type="PANTHER" id="PTHR12620">
    <property type="entry name" value="U2 SNRNP AUXILIARY FACTOR, SMALL SUBUNIT"/>
    <property type="match status" value="1"/>
</dbReference>
<sequence length="307" mass="35005">MSSYYPRGGDKRGRYNNNNNYNQARGYNDGYNNNSNYNQARGYNDGHNHHHNNTYNQPRGYNGSHNKNDNHDSVITCAFYNKIGACRHGEKCSKKHIKPTTSKTLLLANLYQNPKLNKNETEELTEKQIQEQFDLFYQDIFIHLGSMGEIYDLVVCENENNHLNGNVYVQFNSASDASLVNTALNQEWFNGRPVHSDLSPVDSFPDAHCRAYDTNSCERGEMCNYMHIRQPTTSLKQSLYKAQDKMYSGVKLEKLKKQLSEMQQSGAETVVVSVNAEGKEEEGEEEEEDEGGNVPKQDASKLLNSLF</sequence>
<dbReference type="GO" id="GO:0089701">
    <property type="term" value="C:U2AF complex"/>
    <property type="evidence" value="ECO:0007669"/>
    <property type="project" value="InterPro"/>
</dbReference>
<evidence type="ECO:0000256" key="7">
    <source>
        <dbReference type="SAM" id="MobiDB-lite"/>
    </source>
</evidence>
<evidence type="ECO:0000256" key="3">
    <source>
        <dbReference type="ARBA" id="ARBA00022771"/>
    </source>
</evidence>
<keyword evidence="4 6" id="KW-0862">Zinc</keyword>
<keyword evidence="1 6" id="KW-0479">Metal-binding</keyword>
<feature type="compositionally biased region" description="Acidic residues" evidence="7">
    <location>
        <begin position="279"/>
        <end position="291"/>
    </location>
</feature>
<evidence type="ECO:0000256" key="6">
    <source>
        <dbReference type="PROSITE-ProRule" id="PRU00723"/>
    </source>
</evidence>
<feature type="zinc finger region" description="C3H1-type" evidence="6">
    <location>
        <begin position="203"/>
        <end position="230"/>
    </location>
</feature>
<proteinExistence type="predicted"/>
<protein>
    <submittedName>
        <fullName evidence="10">Uncharacterized protein</fullName>
    </submittedName>
</protein>
<evidence type="ECO:0000256" key="2">
    <source>
        <dbReference type="ARBA" id="ARBA00022737"/>
    </source>
</evidence>
<dbReference type="Proteomes" id="UP000590412">
    <property type="component" value="Unassembled WGS sequence"/>
</dbReference>
<dbReference type="PROSITE" id="PS50103">
    <property type="entry name" value="ZF_C3H1"/>
    <property type="match status" value="2"/>
</dbReference>
<dbReference type="InterPro" id="IPR000504">
    <property type="entry name" value="RRM_dom"/>
</dbReference>
<keyword evidence="2" id="KW-0677">Repeat</keyword>
<dbReference type="Gene3D" id="3.30.70.330">
    <property type="match status" value="1"/>
</dbReference>
<dbReference type="SUPFAM" id="SSF54928">
    <property type="entry name" value="RNA-binding domain, RBD"/>
    <property type="match status" value="1"/>
</dbReference>
<dbReference type="OrthoDB" id="423462at2759"/>
<dbReference type="InterPro" id="IPR000571">
    <property type="entry name" value="Znf_CCCH"/>
</dbReference>
<feature type="compositionally biased region" description="Low complexity" evidence="7">
    <location>
        <begin position="15"/>
        <end position="43"/>
    </location>
</feature>
<dbReference type="PROSITE" id="PS50102">
    <property type="entry name" value="RRM"/>
    <property type="match status" value="1"/>
</dbReference>
<dbReference type="InterPro" id="IPR035979">
    <property type="entry name" value="RBD_domain_sf"/>
</dbReference>